<gene>
    <name evidence="6" type="ORF">IM811_008926</name>
</gene>
<dbReference type="PANTHER" id="PTHR45339:SF1">
    <property type="entry name" value="HYBRID SIGNAL TRANSDUCTION HISTIDINE KINASE J"/>
    <property type="match status" value="1"/>
</dbReference>
<evidence type="ECO:0000256" key="3">
    <source>
        <dbReference type="PROSITE-ProRule" id="PRU00169"/>
    </source>
</evidence>
<reference evidence="6" key="1">
    <citation type="submission" date="2020-10" db="EMBL/GenBank/DDBJ databases">
        <title>High-Quality Genome Resource of Clonostachys rosea strain S41 by Oxford Nanopore Long-Read Sequencing.</title>
        <authorList>
            <person name="Wang H."/>
        </authorList>
    </citation>
    <scope>NUCLEOTIDE SEQUENCE</scope>
    <source>
        <strain evidence="6">S41</strain>
    </source>
</reference>
<dbReference type="Pfam" id="PF00072">
    <property type="entry name" value="Response_reg"/>
    <property type="match status" value="1"/>
</dbReference>
<feature type="modified residue" description="4-aspartylphosphate" evidence="3">
    <location>
        <position position="129"/>
    </location>
</feature>
<protein>
    <recommendedName>
        <fullName evidence="5">Response regulatory domain-containing protein</fullName>
    </recommendedName>
</protein>
<dbReference type="PANTHER" id="PTHR45339">
    <property type="entry name" value="HYBRID SIGNAL TRANSDUCTION HISTIDINE KINASE J"/>
    <property type="match status" value="1"/>
</dbReference>
<evidence type="ECO:0000313" key="6">
    <source>
        <dbReference type="EMBL" id="KAF9757982.1"/>
    </source>
</evidence>
<keyword evidence="1 3" id="KW-0597">Phosphoprotein</keyword>
<evidence type="ECO:0000259" key="5">
    <source>
        <dbReference type="PROSITE" id="PS50110"/>
    </source>
</evidence>
<dbReference type="GO" id="GO:0000160">
    <property type="term" value="P:phosphorelay signal transduction system"/>
    <property type="evidence" value="ECO:0007669"/>
    <property type="project" value="UniProtKB-KW"/>
</dbReference>
<feature type="region of interest" description="Disordered" evidence="4">
    <location>
        <begin position="202"/>
        <end position="241"/>
    </location>
</feature>
<dbReference type="SUPFAM" id="SSF52172">
    <property type="entry name" value="CheY-like"/>
    <property type="match status" value="1"/>
</dbReference>
<feature type="domain" description="Response regulatory" evidence="5">
    <location>
        <begin position="74"/>
        <end position="198"/>
    </location>
</feature>
<name>A0A8H7NL49_BIOOC</name>
<proteinExistence type="predicted"/>
<dbReference type="PROSITE" id="PS50110">
    <property type="entry name" value="RESPONSE_REGULATORY"/>
    <property type="match status" value="1"/>
</dbReference>
<dbReference type="FunFam" id="3.40.50.2300:FF:000285">
    <property type="entry name" value="Putative sensor histidine kinase/response regulator"/>
    <property type="match status" value="1"/>
</dbReference>
<comment type="caution">
    <text evidence="6">The sequence shown here is derived from an EMBL/GenBank/DDBJ whole genome shotgun (WGS) entry which is preliminary data.</text>
</comment>
<dbReference type="InterPro" id="IPR011006">
    <property type="entry name" value="CheY-like_superfamily"/>
</dbReference>
<evidence type="ECO:0000256" key="4">
    <source>
        <dbReference type="SAM" id="MobiDB-lite"/>
    </source>
</evidence>
<evidence type="ECO:0000256" key="2">
    <source>
        <dbReference type="ARBA" id="ARBA00023012"/>
    </source>
</evidence>
<dbReference type="Proteomes" id="UP000616885">
    <property type="component" value="Unassembled WGS sequence"/>
</dbReference>
<dbReference type="CDD" id="cd17546">
    <property type="entry name" value="REC_hyHK_CKI1_RcsC-like"/>
    <property type="match status" value="1"/>
</dbReference>
<dbReference type="InterPro" id="IPR001789">
    <property type="entry name" value="Sig_transdc_resp-reg_receiver"/>
</dbReference>
<evidence type="ECO:0000256" key="1">
    <source>
        <dbReference type="ARBA" id="ARBA00022553"/>
    </source>
</evidence>
<dbReference type="Gene3D" id="3.40.50.2300">
    <property type="match status" value="1"/>
</dbReference>
<evidence type="ECO:0000313" key="7">
    <source>
        <dbReference type="Proteomes" id="UP000616885"/>
    </source>
</evidence>
<dbReference type="SMART" id="SM00448">
    <property type="entry name" value="REC"/>
    <property type="match status" value="1"/>
</dbReference>
<accession>A0A8H7NL49</accession>
<keyword evidence="2" id="KW-0902">Two-component regulatory system</keyword>
<sequence length="241" mass="26772">MMKGKIQLESEETVGTTAWFTVSFDKAKSDVAAGDVQSKSTPHIERTVSFPSSEQLSPPEPYFSLSNISKEELRICVAEDNPINQKIAIQYVQRLGYHNVSAYENGMKAVEGLRKKAKEGDPYHIVLMDVHMPVLDGYEATKLIRKDSNEAVRNVLIIAMTASAIQGDREKCIAAGMNDYLAKPVRSEVLKKKLNAYLSSKQTPTSDLVVDPPRAPTRKVSSPLPQTPTHHHHLLLRPLLP</sequence>
<dbReference type="EMBL" id="JADCTT010000002">
    <property type="protein sequence ID" value="KAF9757982.1"/>
    <property type="molecule type" value="Genomic_DNA"/>
</dbReference>
<organism evidence="6 7">
    <name type="scientific">Bionectria ochroleuca</name>
    <name type="common">Gliocladium roseum</name>
    <dbReference type="NCBI Taxonomy" id="29856"/>
    <lineage>
        <taxon>Eukaryota</taxon>
        <taxon>Fungi</taxon>
        <taxon>Dikarya</taxon>
        <taxon>Ascomycota</taxon>
        <taxon>Pezizomycotina</taxon>
        <taxon>Sordariomycetes</taxon>
        <taxon>Hypocreomycetidae</taxon>
        <taxon>Hypocreales</taxon>
        <taxon>Bionectriaceae</taxon>
        <taxon>Clonostachys</taxon>
    </lineage>
</organism>
<dbReference type="AlphaFoldDB" id="A0A8H7NL49"/>